<dbReference type="GO" id="GO:0006508">
    <property type="term" value="P:proteolysis"/>
    <property type="evidence" value="ECO:0007669"/>
    <property type="project" value="UniProtKB-KW"/>
</dbReference>
<keyword evidence="4" id="KW-0732">Signal</keyword>
<dbReference type="PROSITE" id="PS00135">
    <property type="entry name" value="TRYPSIN_SER"/>
    <property type="match status" value="1"/>
</dbReference>
<accession>A0AAU2H7E3</accession>
<evidence type="ECO:0000313" key="6">
    <source>
        <dbReference type="EMBL" id="WTU44062.1"/>
    </source>
</evidence>
<evidence type="ECO:0000256" key="4">
    <source>
        <dbReference type="SAM" id="SignalP"/>
    </source>
</evidence>
<dbReference type="InterPro" id="IPR001314">
    <property type="entry name" value="Peptidase_S1A"/>
</dbReference>
<feature type="chain" id="PRO_5043771124" evidence="4">
    <location>
        <begin position="31"/>
        <end position="252"/>
    </location>
</feature>
<dbReference type="AlphaFoldDB" id="A0AAU2H7E3"/>
<keyword evidence="3" id="KW-0378">Hydrolase</keyword>
<dbReference type="CDD" id="cd00190">
    <property type="entry name" value="Tryp_SPc"/>
    <property type="match status" value="1"/>
</dbReference>
<comment type="similarity">
    <text evidence="1">Belongs to the peptidase S1 family.</text>
</comment>
<keyword evidence="2" id="KW-1015">Disulfide bond</keyword>
<feature type="signal peptide" evidence="4">
    <location>
        <begin position="1"/>
        <end position="30"/>
    </location>
</feature>
<dbReference type="Pfam" id="PF00089">
    <property type="entry name" value="Trypsin"/>
    <property type="match status" value="1"/>
</dbReference>
<evidence type="ECO:0000256" key="3">
    <source>
        <dbReference type="RuleBase" id="RU363034"/>
    </source>
</evidence>
<dbReference type="InterPro" id="IPR009003">
    <property type="entry name" value="Peptidase_S1_PA"/>
</dbReference>
<dbReference type="EMBL" id="CP108253">
    <property type="protein sequence ID" value="WTU44062.1"/>
    <property type="molecule type" value="Genomic_DNA"/>
</dbReference>
<dbReference type="GO" id="GO:0004252">
    <property type="term" value="F:serine-type endopeptidase activity"/>
    <property type="evidence" value="ECO:0007669"/>
    <property type="project" value="InterPro"/>
</dbReference>
<name>A0AAU2H7E3_9ACTN</name>
<dbReference type="SUPFAM" id="SSF50494">
    <property type="entry name" value="Trypsin-like serine proteases"/>
    <property type="match status" value="1"/>
</dbReference>
<dbReference type="InterPro" id="IPR001254">
    <property type="entry name" value="Trypsin_dom"/>
</dbReference>
<feature type="domain" description="Peptidase S1" evidence="5">
    <location>
        <begin position="31"/>
        <end position="252"/>
    </location>
</feature>
<dbReference type="PROSITE" id="PS50240">
    <property type="entry name" value="TRYPSIN_DOM"/>
    <property type="match status" value="1"/>
</dbReference>
<dbReference type="PANTHER" id="PTHR24276">
    <property type="entry name" value="POLYSERASE-RELATED"/>
    <property type="match status" value="1"/>
</dbReference>
<evidence type="ECO:0000256" key="2">
    <source>
        <dbReference type="ARBA" id="ARBA00023157"/>
    </source>
</evidence>
<sequence>MMSKKTSRAVVGAVVAAAGLVAAGAVPASAVHGGKTVSGSPSFAVVLENPDGSQWCGGTLIAPDKVLTAGHCLMNAADPKSLLVVGGRSDLSSTGGQVRHIAKFKVAPDFNWNLDHDAAVITLDKPLPYKPLPLAKKTDTALYRNGRTATVYGWGMTGPGVLGGKLKQATLTLAPQDSCAPFTDPGDTRDLRVCGLPRTGTTDSICSGDSGGPLVADGKLIGIVSTGNKYCDTQYPLSVFTKVSAVAPELGL</sequence>
<proteinExistence type="inferred from homology"/>
<evidence type="ECO:0000256" key="1">
    <source>
        <dbReference type="ARBA" id="ARBA00007664"/>
    </source>
</evidence>
<dbReference type="PRINTS" id="PR00722">
    <property type="entry name" value="CHYMOTRYPSIN"/>
</dbReference>
<dbReference type="InterPro" id="IPR018114">
    <property type="entry name" value="TRYPSIN_HIS"/>
</dbReference>
<reference evidence="6" key="1">
    <citation type="submission" date="2022-10" db="EMBL/GenBank/DDBJ databases">
        <title>The complete genomes of actinobacterial strains from the NBC collection.</title>
        <authorList>
            <person name="Joergensen T.S."/>
            <person name="Alvarez Arevalo M."/>
            <person name="Sterndorff E.B."/>
            <person name="Faurdal D."/>
            <person name="Vuksanovic O."/>
            <person name="Mourched A.-S."/>
            <person name="Charusanti P."/>
            <person name="Shaw S."/>
            <person name="Blin K."/>
            <person name="Weber T."/>
        </authorList>
    </citation>
    <scope>NUCLEOTIDE SEQUENCE</scope>
    <source>
        <strain evidence="6">NBC_00060</strain>
    </source>
</reference>
<protein>
    <submittedName>
        <fullName evidence="6">Serine protease</fullName>
    </submittedName>
</protein>
<evidence type="ECO:0000259" key="5">
    <source>
        <dbReference type="PROSITE" id="PS50240"/>
    </source>
</evidence>
<keyword evidence="3" id="KW-0720">Serine protease</keyword>
<dbReference type="PANTHER" id="PTHR24276:SF98">
    <property type="entry name" value="FI18310P1-RELATED"/>
    <property type="match status" value="1"/>
</dbReference>
<keyword evidence="3 6" id="KW-0645">Protease</keyword>
<dbReference type="InterPro" id="IPR043504">
    <property type="entry name" value="Peptidase_S1_PA_chymotrypsin"/>
</dbReference>
<dbReference type="PROSITE" id="PS00134">
    <property type="entry name" value="TRYPSIN_HIS"/>
    <property type="match status" value="1"/>
</dbReference>
<dbReference type="InterPro" id="IPR050430">
    <property type="entry name" value="Peptidase_S1"/>
</dbReference>
<gene>
    <name evidence="6" type="ORF">OHV25_33020</name>
</gene>
<dbReference type="Gene3D" id="2.40.10.10">
    <property type="entry name" value="Trypsin-like serine proteases"/>
    <property type="match status" value="1"/>
</dbReference>
<organism evidence="6">
    <name type="scientific">Streptomyces sp. NBC_00060</name>
    <dbReference type="NCBI Taxonomy" id="2975636"/>
    <lineage>
        <taxon>Bacteria</taxon>
        <taxon>Bacillati</taxon>
        <taxon>Actinomycetota</taxon>
        <taxon>Actinomycetes</taxon>
        <taxon>Kitasatosporales</taxon>
        <taxon>Streptomycetaceae</taxon>
        <taxon>Streptomyces</taxon>
    </lineage>
</organism>
<dbReference type="InterPro" id="IPR033116">
    <property type="entry name" value="TRYPSIN_SER"/>
</dbReference>
<dbReference type="SMART" id="SM00020">
    <property type="entry name" value="Tryp_SPc"/>
    <property type="match status" value="1"/>
</dbReference>